<gene>
    <name evidence="10" type="ORF">SAMN05216577_11365</name>
</gene>
<dbReference type="RefSeq" id="WP_169720926.1">
    <property type="nucleotide sequence ID" value="NZ_FOLS01000013.1"/>
</dbReference>
<keyword evidence="8" id="KW-0732">Signal</keyword>
<dbReference type="InterPro" id="IPR036942">
    <property type="entry name" value="Beta-barrel_TonB_sf"/>
</dbReference>
<dbReference type="AlphaFoldDB" id="A0AAQ1HN67"/>
<comment type="similarity">
    <text evidence="7">Belongs to the TonB-dependent receptor family.</text>
</comment>
<reference evidence="10 11" key="1">
    <citation type="submission" date="2016-10" db="EMBL/GenBank/DDBJ databases">
        <authorList>
            <person name="Varghese N."/>
            <person name="Submissions S."/>
        </authorList>
    </citation>
    <scope>NUCLEOTIDE SEQUENCE [LARGE SCALE GENOMIC DNA]</scope>
    <source>
        <strain evidence="10 11">LMG 18378</strain>
    </source>
</reference>
<dbReference type="Proteomes" id="UP000183385">
    <property type="component" value="Unassembled WGS sequence"/>
</dbReference>
<evidence type="ECO:0000256" key="7">
    <source>
        <dbReference type="PROSITE-ProRule" id="PRU01360"/>
    </source>
</evidence>
<dbReference type="PROSITE" id="PS52016">
    <property type="entry name" value="TONB_DEPENDENT_REC_3"/>
    <property type="match status" value="1"/>
</dbReference>
<comment type="caution">
    <text evidence="10">The sequence shown here is derived from an EMBL/GenBank/DDBJ whole genome shotgun (WGS) entry which is preliminary data.</text>
</comment>
<dbReference type="Gene3D" id="3.55.50.30">
    <property type="match status" value="1"/>
</dbReference>
<evidence type="ECO:0000313" key="11">
    <source>
        <dbReference type="Proteomes" id="UP000183385"/>
    </source>
</evidence>
<keyword evidence="4 7" id="KW-0812">Transmembrane</keyword>
<sequence>MNLNGKSVARGYGRFYLPLRRLGGIGLLCLTPLAPLPAWAATPPQDDEAPLEHQRHFEIPAQSLASALLVFGQQSGLQVSADSELLEGLRSPAVAGRMSAWDALDRLLQGSGLHWRYGEPNLVSLFRVDLSNAVSAGDMWVRAPRIRNFQGEMDFDREIIERMPAGNGDITSLLKMNPNVQFDDAQLSSKTPGEIDPANVSINGAKYWQNLFLVDGVGMNNDLDPAADASSAVSMTDVPGRSQGLALDTDLLESVKVLDSNVPASYGGFNGGVIEANTRQPSRELHGKVSAQMSRSEWTRYHIDQRDQQNFEDSTSYANQPEFDRLVLRSTLEGHVTDDFGLLLNYSSKRSTIPLKGYNANTYDAPAEGMDKDQTRRIDNYYLKGVWQAREDLSFEGALTYAPQDNRYFIVNGRDSMLDIKSGGYQANLRAIWDASLAEVTQTVAWSRMDNSRDSEKDYFKGWRWSPEKNWGAPGASSATVLSSEGNYGDIEQRQTTWSYKLNADWHPWQVLGSQHKVQTGLELTRQNAYYDRLEEFRYGSLLKATSTCSESDWCSLSPTPYFAGKGQAFTQLNVYEAGKIEFDTTAWALYAQDEIAIGRLTLRPGLRLDGDDYMDKKTLAPRFAAEYDLFGDGRTRFTGGANRYYGRNMFAYRLYDGRSALQYKLTRASGGADWGSPVRTLNNTRFNQLDIPYDDEWTLGISQMLWSTEFALKYVHRDGHDQIIRTQGRYLGQPASDDLSTSYYTYTNGGSSESDILSLTITPQRRFELAGTSSLLQLALDWTDVTSSNVDYATAVSETDLADPIIQYDGKFMRYSERPADNFNRPWTARLTTITEIPRANLTWSNFLRYRAGYRQILDTGKKVDYQGSPVEVWEEEDQSAALTWDLRLAWEQPTAKDQALFVNLDVFNVLDKVSVSSVNNSSGIPTYEVGRQFWVEVGYRF</sequence>
<protein>
    <submittedName>
        <fullName evidence="10">Outer membrane receptor proteins, mostly Fe transport</fullName>
    </submittedName>
</protein>
<proteinExistence type="inferred from homology"/>
<dbReference type="SMART" id="SM00965">
    <property type="entry name" value="STN"/>
    <property type="match status" value="1"/>
</dbReference>
<feature type="domain" description="Secretin/TonB short N-terminal" evidence="9">
    <location>
        <begin position="77"/>
        <end position="128"/>
    </location>
</feature>
<evidence type="ECO:0000256" key="5">
    <source>
        <dbReference type="ARBA" id="ARBA00023136"/>
    </source>
</evidence>
<keyword evidence="10" id="KW-0675">Receptor</keyword>
<evidence type="ECO:0000259" key="9">
    <source>
        <dbReference type="SMART" id="SM00965"/>
    </source>
</evidence>
<keyword evidence="3 7" id="KW-1134">Transmembrane beta strand</keyword>
<keyword evidence="2 7" id="KW-0813">Transport</keyword>
<dbReference type="SUPFAM" id="SSF56935">
    <property type="entry name" value="Porins"/>
    <property type="match status" value="1"/>
</dbReference>
<dbReference type="InterPro" id="IPR012910">
    <property type="entry name" value="Plug_dom"/>
</dbReference>
<dbReference type="InterPro" id="IPR011662">
    <property type="entry name" value="Secretin/TonB_short_N"/>
</dbReference>
<evidence type="ECO:0000256" key="2">
    <source>
        <dbReference type="ARBA" id="ARBA00022448"/>
    </source>
</evidence>
<accession>A0AAQ1HN67</accession>
<organism evidence="10 11">
    <name type="scientific">Pseudomonas citronellolis</name>
    <dbReference type="NCBI Taxonomy" id="53408"/>
    <lineage>
        <taxon>Bacteria</taxon>
        <taxon>Pseudomonadati</taxon>
        <taxon>Pseudomonadota</taxon>
        <taxon>Gammaproteobacteria</taxon>
        <taxon>Pseudomonadales</taxon>
        <taxon>Pseudomonadaceae</taxon>
        <taxon>Pseudomonas</taxon>
    </lineage>
</organism>
<comment type="subcellular location">
    <subcellularLocation>
        <location evidence="1 7">Cell outer membrane</location>
        <topology evidence="1 7">Multi-pass membrane protein</topology>
    </subcellularLocation>
</comment>
<dbReference type="Pfam" id="PF07660">
    <property type="entry name" value="STN"/>
    <property type="match status" value="1"/>
</dbReference>
<evidence type="ECO:0000256" key="4">
    <source>
        <dbReference type="ARBA" id="ARBA00022692"/>
    </source>
</evidence>
<evidence type="ECO:0000256" key="1">
    <source>
        <dbReference type="ARBA" id="ARBA00004571"/>
    </source>
</evidence>
<feature type="chain" id="PRO_5042879897" evidence="8">
    <location>
        <begin position="41"/>
        <end position="943"/>
    </location>
</feature>
<dbReference type="Gene3D" id="2.40.170.20">
    <property type="entry name" value="TonB-dependent receptor, beta-barrel domain"/>
    <property type="match status" value="1"/>
</dbReference>
<dbReference type="Pfam" id="PF07715">
    <property type="entry name" value="Plug"/>
    <property type="match status" value="1"/>
</dbReference>
<keyword evidence="11" id="KW-1185">Reference proteome</keyword>
<feature type="signal peptide" evidence="8">
    <location>
        <begin position="1"/>
        <end position="40"/>
    </location>
</feature>
<dbReference type="EMBL" id="FOLS01000013">
    <property type="protein sequence ID" value="SFC94812.1"/>
    <property type="molecule type" value="Genomic_DNA"/>
</dbReference>
<dbReference type="InterPro" id="IPR037066">
    <property type="entry name" value="Plug_dom_sf"/>
</dbReference>
<name>A0AAQ1HN67_9PSED</name>
<evidence type="ECO:0000256" key="3">
    <source>
        <dbReference type="ARBA" id="ARBA00022452"/>
    </source>
</evidence>
<keyword evidence="5 7" id="KW-0472">Membrane</keyword>
<evidence type="ECO:0000256" key="8">
    <source>
        <dbReference type="SAM" id="SignalP"/>
    </source>
</evidence>
<dbReference type="Gene3D" id="2.170.130.10">
    <property type="entry name" value="TonB-dependent receptor, plug domain"/>
    <property type="match status" value="1"/>
</dbReference>
<evidence type="ECO:0000313" key="10">
    <source>
        <dbReference type="EMBL" id="SFC94812.1"/>
    </source>
</evidence>
<dbReference type="InterPro" id="IPR039426">
    <property type="entry name" value="TonB-dep_rcpt-like"/>
</dbReference>
<keyword evidence="6 7" id="KW-0998">Cell outer membrane</keyword>
<evidence type="ECO:0000256" key="6">
    <source>
        <dbReference type="ARBA" id="ARBA00023237"/>
    </source>
</evidence>
<dbReference type="GO" id="GO:0009279">
    <property type="term" value="C:cell outer membrane"/>
    <property type="evidence" value="ECO:0007669"/>
    <property type="project" value="UniProtKB-SubCell"/>
</dbReference>